<dbReference type="EMBL" id="FQUS01000002">
    <property type="protein sequence ID" value="SHE55392.1"/>
    <property type="molecule type" value="Genomic_DNA"/>
</dbReference>
<dbReference type="STRING" id="1194090.SAMN05443144_10218"/>
<proteinExistence type="predicted"/>
<dbReference type="Proteomes" id="UP000184041">
    <property type="component" value="Unassembled WGS sequence"/>
</dbReference>
<sequence>MPKRIAVISDIHRNNLALQAAKQAENNGRSDWAYWIRKGKCSMLTI</sequence>
<protein>
    <submittedName>
        <fullName evidence="1">Uncharacterized protein</fullName>
    </submittedName>
</protein>
<accession>A0A1M4UF34</accession>
<gene>
    <name evidence="1" type="ORF">SAMN05443144_10218</name>
</gene>
<reference evidence="1 2" key="1">
    <citation type="submission" date="2016-11" db="EMBL/GenBank/DDBJ databases">
        <authorList>
            <person name="Jaros S."/>
            <person name="Januszkiewicz K."/>
            <person name="Wedrychowicz H."/>
        </authorList>
    </citation>
    <scope>NUCLEOTIDE SEQUENCE [LARGE SCALE GENOMIC DNA]</scope>
    <source>
        <strain evidence="1 2">DSM 21986</strain>
    </source>
</reference>
<organism evidence="1 2">
    <name type="scientific">Fodinibius roseus</name>
    <dbReference type="NCBI Taxonomy" id="1194090"/>
    <lineage>
        <taxon>Bacteria</taxon>
        <taxon>Pseudomonadati</taxon>
        <taxon>Balneolota</taxon>
        <taxon>Balneolia</taxon>
        <taxon>Balneolales</taxon>
        <taxon>Balneolaceae</taxon>
        <taxon>Fodinibius</taxon>
    </lineage>
</organism>
<dbReference type="AlphaFoldDB" id="A0A1M4UF34"/>
<name>A0A1M4UF34_9BACT</name>
<evidence type="ECO:0000313" key="1">
    <source>
        <dbReference type="EMBL" id="SHE55392.1"/>
    </source>
</evidence>
<keyword evidence="2" id="KW-1185">Reference proteome</keyword>
<evidence type="ECO:0000313" key="2">
    <source>
        <dbReference type="Proteomes" id="UP000184041"/>
    </source>
</evidence>